<dbReference type="CDD" id="cd18793">
    <property type="entry name" value="SF2_C_SNF"/>
    <property type="match status" value="1"/>
</dbReference>
<comment type="caution">
    <text evidence="15">The sequence shown here is derived from an EMBL/GenBank/DDBJ whole genome shotgun (WGS) entry which is preliminary data.</text>
</comment>
<dbReference type="GO" id="GO:0008270">
    <property type="term" value="F:zinc ion binding"/>
    <property type="evidence" value="ECO:0007669"/>
    <property type="project" value="UniProtKB-KW"/>
</dbReference>
<dbReference type="GO" id="GO:0004386">
    <property type="term" value="F:helicase activity"/>
    <property type="evidence" value="ECO:0007669"/>
    <property type="project" value="UniProtKB-KW"/>
</dbReference>
<evidence type="ECO:0000256" key="10">
    <source>
        <dbReference type="SAM" id="Coils"/>
    </source>
</evidence>
<keyword evidence="10" id="KW-0175">Coiled coil</keyword>
<dbReference type="Pfam" id="PF00271">
    <property type="entry name" value="Helicase_C"/>
    <property type="match status" value="1"/>
</dbReference>
<dbReference type="OrthoDB" id="423559at2759"/>
<dbReference type="InterPro" id="IPR001650">
    <property type="entry name" value="Helicase_C-like"/>
</dbReference>
<dbReference type="PROSITE" id="PS00518">
    <property type="entry name" value="ZF_RING_1"/>
    <property type="match status" value="1"/>
</dbReference>
<gene>
    <name evidence="15" type="ORF">KQ657_005162</name>
</gene>
<comment type="similarity">
    <text evidence="1">Belongs to the SNF2/RAD54 helicase family.</text>
</comment>
<keyword evidence="4 9" id="KW-0863">Zinc-finger</keyword>
<dbReference type="GO" id="GO:0000724">
    <property type="term" value="P:double-strand break repair via homologous recombination"/>
    <property type="evidence" value="ECO:0007669"/>
    <property type="project" value="TreeGrafter"/>
</dbReference>
<feature type="domain" description="RING-type" evidence="12">
    <location>
        <begin position="899"/>
        <end position="952"/>
    </location>
</feature>
<evidence type="ECO:0000313" key="16">
    <source>
        <dbReference type="Proteomes" id="UP000790833"/>
    </source>
</evidence>
<feature type="compositionally biased region" description="Polar residues" evidence="11">
    <location>
        <begin position="39"/>
        <end position="68"/>
    </location>
</feature>
<feature type="coiled-coil region" evidence="10">
    <location>
        <begin position="379"/>
        <end position="420"/>
    </location>
</feature>
<dbReference type="InterPro" id="IPR038718">
    <property type="entry name" value="SNF2-like_sf"/>
</dbReference>
<dbReference type="SUPFAM" id="SSF57850">
    <property type="entry name" value="RING/U-box"/>
    <property type="match status" value="1"/>
</dbReference>
<dbReference type="Proteomes" id="UP000790833">
    <property type="component" value="Unassembled WGS sequence"/>
</dbReference>
<dbReference type="SUPFAM" id="SSF52540">
    <property type="entry name" value="P-loop containing nucleoside triphosphate hydrolases"/>
    <property type="match status" value="2"/>
</dbReference>
<name>A0A9P8AI26_9ASCO</name>
<evidence type="ECO:0000259" key="13">
    <source>
        <dbReference type="PROSITE" id="PS51192"/>
    </source>
</evidence>
<dbReference type="Gene3D" id="3.30.40.10">
    <property type="entry name" value="Zinc/RING finger domain, C3HC4 (zinc finger)"/>
    <property type="match status" value="1"/>
</dbReference>
<dbReference type="GO" id="GO:0005634">
    <property type="term" value="C:nucleus"/>
    <property type="evidence" value="ECO:0007669"/>
    <property type="project" value="TreeGrafter"/>
</dbReference>
<dbReference type="SMART" id="SM00490">
    <property type="entry name" value="HELICc"/>
    <property type="match status" value="1"/>
</dbReference>
<organism evidence="15 16">
    <name type="scientific">Scheffersomyces spartinae</name>
    <dbReference type="NCBI Taxonomy" id="45513"/>
    <lineage>
        <taxon>Eukaryota</taxon>
        <taxon>Fungi</taxon>
        <taxon>Dikarya</taxon>
        <taxon>Ascomycota</taxon>
        <taxon>Saccharomycotina</taxon>
        <taxon>Pichiomycetes</taxon>
        <taxon>Debaryomycetaceae</taxon>
        <taxon>Scheffersomyces</taxon>
    </lineage>
</organism>
<dbReference type="RefSeq" id="XP_043049510.1">
    <property type="nucleotide sequence ID" value="XM_043195805.1"/>
</dbReference>
<keyword evidence="16" id="KW-1185">Reference proteome</keyword>
<evidence type="ECO:0000259" key="12">
    <source>
        <dbReference type="PROSITE" id="PS50089"/>
    </source>
</evidence>
<evidence type="ECO:0000256" key="7">
    <source>
        <dbReference type="ARBA" id="ARBA00022833"/>
    </source>
</evidence>
<evidence type="ECO:0000256" key="3">
    <source>
        <dbReference type="ARBA" id="ARBA00022741"/>
    </source>
</evidence>
<sequence>MDDLELIVLDSSSEEGSISDGEIDLEALVAKDHELLNTGTSPGNINTMQQSGYIQRSSSDLNVSTDSPKNIPIDSDPNASRRPVNNEPIQRHPLSIQGRSMPPLANGRLDSLKHKSVPRLDNFDFKFNNGSGVPLFPKYEYPTKPLDSNIISLTSDSESDTEMEDVSSYRDNNTSNTTTTNNNNGHGPNAALLLSLPNIYSSNQSSVVLINGDAANSPGMRPPNVSGMDFLRKVSDDDDDDDDDEIVILDPQAAEKSTHFKKSTFEMYPQSPPPQHQHQQSSFMSSMPGLFPPDQGSVHGHRQLHNVPVAVPHVNEAFAQEEAARRELQVRLSMLEEERSGLALKIPAFNSAIKSALQLFQAASIQFESIRIEKTNARKNGLKSLVKSIQSKYDQVERDYNKAQSEYTRVSLELDTIKRRKSSLDNQCFQLRRKLEFALNSAASQFRNSLFNNQQAAVAAPVTYVPNIYSAGNEQLTEPEMKAWMSKMYDEEDLDDSKLPQTPKEMKVKLMKHQRRGLAWLVEMEKSTFKGGILADDMGLGKTVQTIALILHNKAQSTNRRASLVIAPVSLLRQWALEIESKINQEFQLTVGVFHGKDKKLLKTFSELNKYDIVLTSYGTLASEWKKHFKEAIEESKVTKRQNVLPDLNSGGRSYVSPFYAKDAVFNRVILDEAQAIKNKLSMNAKSVTCLKAEYRFILTGTPMQNSVGELYPFFRFLKARPYNNEERFNHEIAMPLKITGPMDTPQRDLSLKKLRAILRALVLRRTKDSKIDGKPILQLPPLNITSEGLVMEKEEDEYYSGLQSDIQAKAKELLSEKKLDVGSGILTLLLRLRQACCHRFLVDVGMMNAAEKQNMELSKGVESKITKKCYEVKGLRQQVVDAITKEYRQEEEDGMFSCPICTMLNTSSSMLIFNKCGHMICQDCVDDFFDRYLTLDGGSDSSRKASCMSCQTEVEETKMIPHSMFFDLMVKRLPMEEVIQLQISSSTSTTTLTKEKIEELIKANNGMMIKSAKMTKTLELVKDIMKKNPEEKIIVFSQFLVSFEVLALMLKESNVDFLRYDGTMTIDEKNKTVKLFYQLDIPVLLLSLKAGNVGLTLTCASQVILMEPFWNPFPEEQAIGRAHRIGQNRNVQVYRLFTPGTVEARIVELQKQKKELADAALDEDGLKSISRLGRQELGFLFGFNSLEPAA</sequence>
<evidence type="ECO:0000256" key="8">
    <source>
        <dbReference type="ARBA" id="ARBA00022840"/>
    </source>
</evidence>
<dbReference type="Gene3D" id="3.40.50.10810">
    <property type="entry name" value="Tandem AAA-ATPase domain"/>
    <property type="match status" value="1"/>
</dbReference>
<evidence type="ECO:0000256" key="9">
    <source>
        <dbReference type="PROSITE-ProRule" id="PRU00175"/>
    </source>
</evidence>
<dbReference type="PANTHER" id="PTHR45626:SF16">
    <property type="entry name" value="ATP-DEPENDENT HELICASE ULS1"/>
    <property type="match status" value="1"/>
</dbReference>
<dbReference type="SMART" id="SM00487">
    <property type="entry name" value="DEXDc"/>
    <property type="match status" value="1"/>
</dbReference>
<evidence type="ECO:0000256" key="1">
    <source>
        <dbReference type="ARBA" id="ARBA00007025"/>
    </source>
</evidence>
<dbReference type="GO" id="GO:0016787">
    <property type="term" value="F:hydrolase activity"/>
    <property type="evidence" value="ECO:0007669"/>
    <property type="project" value="UniProtKB-KW"/>
</dbReference>
<keyword evidence="7" id="KW-0862">Zinc</keyword>
<dbReference type="PANTHER" id="PTHR45626">
    <property type="entry name" value="TRANSCRIPTION TERMINATION FACTOR 2-RELATED"/>
    <property type="match status" value="1"/>
</dbReference>
<evidence type="ECO:0000256" key="2">
    <source>
        <dbReference type="ARBA" id="ARBA00022723"/>
    </source>
</evidence>
<feature type="coiled-coil region" evidence="10">
    <location>
        <begin position="318"/>
        <end position="345"/>
    </location>
</feature>
<dbReference type="InterPro" id="IPR014001">
    <property type="entry name" value="Helicase_ATP-bd"/>
</dbReference>
<dbReference type="InterPro" id="IPR013083">
    <property type="entry name" value="Znf_RING/FYVE/PHD"/>
</dbReference>
<dbReference type="PROSITE" id="PS51194">
    <property type="entry name" value="HELICASE_CTER"/>
    <property type="match status" value="1"/>
</dbReference>
<dbReference type="GO" id="GO:0005524">
    <property type="term" value="F:ATP binding"/>
    <property type="evidence" value="ECO:0007669"/>
    <property type="project" value="UniProtKB-KW"/>
</dbReference>
<dbReference type="Gene3D" id="3.40.50.300">
    <property type="entry name" value="P-loop containing nucleotide triphosphate hydrolases"/>
    <property type="match status" value="1"/>
</dbReference>
<keyword evidence="6" id="KW-0347">Helicase</keyword>
<dbReference type="PROSITE" id="PS51192">
    <property type="entry name" value="HELICASE_ATP_BIND_1"/>
    <property type="match status" value="1"/>
</dbReference>
<dbReference type="PROSITE" id="PS50089">
    <property type="entry name" value="ZF_RING_2"/>
    <property type="match status" value="1"/>
</dbReference>
<feature type="region of interest" description="Disordered" evidence="11">
    <location>
        <begin position="154"/>
        <end position="186"/>
    </location>
</feature>
<dbReference type="GO" id="GO:0008094">
    <property type="term" value="F:ATP-dependent activity, acting on DNA"/>
    <property type="evidence" value="ECO:0007669"/>
    <property type="project" value="TreeGrafter"/>
</dbReference>
<evidence type="ECO:0000256" key="11">
    <source>
        <dbReference type="SAM" id="MobiDB-lite"/>
    </source>
</evidence>
<feature type="compositionally biased region" description="Low complexity" evidence="11">
    <location>
        <begin position="172"/>
        <end position="184"/>
    </location>
</feature>
<evidence type="ECO:0000259" key="14">
    <source>
        <dbReference type="PROSITE" id="PS51194"/>
    </source>
</evidence>
<proteinExistence type="inferred from homology"/>
<dbReference type="InterPro" id="IPR050628">
    <property type="entry name" value="SNF2_RAD54_helicase_TF"/>
</dbReference>
<evidence type="ECO:0000313" key="15">
    <source>
        <dbReference type="EMBL" id="KAG7193963.1"/>
    </source>
</evidence>
<feature type="domain" description="Helicase C-terminal" evidence="14">
    <location>
        <begin position="1021"/>
        <end position="1174"/>
    </location>
</feature>
<reference evidence="15" key="1">
    <citation type="submission" date="2021-03" db="EMBL/GenBank/DDBJ databases">
        <authorList>
            <person name="Palmer J.M."/>
        </authorList>
    </citation>
    <scope>NUCLEOTIDE SEQUENCE</scope>
    <source>
        <strain evidence="15">ARV_011</strain>
    </source>
</reference>
<keyword evidence="2" id="KW-0479">Metal-binding</keyword>
<dbReference type="EMBL" id="JAHMUF010000009">
    <property type="protein sequence ID" value="KAG7193963.1"/>
    <property type="molecule type" value="Genomic_DNA"/>
</dbReference>
<keyword evidence="5" id="KW-0378">Hydrolase</keyword>
<evidence type="ECO:0000256" key="6">
    <source>
        <dbReference type="ARBA" id="ARBA00022806"/>
    </source>
</evidence>
<dbReference type="Pfam" id="PF00176">
    <property type="entry name" value="SNF2-rel_dom"/>
    <property type="match status" value="1"/>
</dbReference>
<evidence type="ECO:0000256" key="4">
    <source>
        <dbReference type="ARBA" id="ARBA00022771"/>
    </source>
</evidence>
<dbReference type="InterPro" id="IPR027417">
    <property type="entry name" value="P-loop_NTPase"/>
</dbReference>
<keyword evidence="3" id="KW-0547">Nucleotide-binding</keyword>
<feature type="domain" description="Helicase ATP-binding" evidence="13">
    <location>
        <begin position="523"/>
        <end position="721"/>
    </location>
</feature>
<evidence type="ECO:0000256" key="5">
    <source>
        <dbReference type="ARBA" id="ARBA00022801"/>
    </source>
</evidence>
<dbReference type="InterPro" id="IPR000330">
    <property type="entry name" value="SNF2_N"/>
</dbReference>
<dbReference type="GO" id="GO:0005737">
    <property type="term" value="C:cytoplasm"/>
    <property type="evidence" value="ECO:0007669"/>
    <property type="project" value="TreeGrafter"/>
</dbReference>
<accession>A0A9P8AI26</accession>
<dbReference type="InterPro" id="IPR001841">
    <property type="entry name" value="Znf_RING"/>
</dbReference>
<dbReference type="CDD" id="cd18008">
    <property type="entry name" value="DEXDc_SHPRH-like"/>
    <property type="match status" value="1"/>
</dbReference>
<dbReference type="InterPro" id="IPR017907">
    <property type="entry name" value="Znf_RING_CS"/>
</dbReference>
<dbReference type="InterPro" id="IPR049730">
    <property type="entry name" value="SNF2/RAD54-like_C"/>
</dbReference>
<feature type="region of interest" description="Disordered" evidence="11">
    <location>
        <begin position="39"/>
        <end position="88"/>
    </location>
</feature>
<keyword evidence="8" id="KW-0067">ATP-binding</keyword>
<dbReference type="GeneID" id="66118536"/>
<protein>
    <submittedName>
        <fullName evidence="15">Uncharacterized protein</fullName>
    </submittedName>
</protein>
<dbReference type="SMART" id="SM00184">
    <property type="entry name" value="RING"/>
    <property type="match status" value="1"/>
</dbReference>
<dbReference type="AlphaFoldDB" id="A0A9P8AI26"/>